<dbReference type="GO" id="GO:0007165">
    <property type="term" value="P:signal transduction"/>
    <property type="evidence" value="ECO:0007669"/>
    <property type="project" value="InterPro"/>
</dbReference>
<dbReference type="SMART" id="SM00365">
    <property type="entry name" value="LRR_SD22"/>
    <property type="match status" value="7"/>
</dbReference>
<feature type="transmembrane region" description="Helical" evidence="5">
    <location>
        <begin position="1229"/>
        <end position="1252"/>
    </location>
</feature>
<dbReference type="Proteomes" id="UP000792457">
    <property type="component" value="Unassembled WGS sequence"/>
</dbReference>
<dbReference type="InterPro" id="IPR003591">
    <property type="entry name" value="Leu-rich_rpt_typical-subtyp"/>
</dbReference>
<keyword evidence="3" id="KW-0677">Repeat</keyword>
<evidence type="ECO:0000256" key="1">
    <source>
        <dbReference type="ARBA" id="ARBA00009634"/>
    </source>
</evidence>
<comment type="caution">
    <text evidence="7">The sequence shown here is derived from an EMBL/GenBank/DDBJ whole genome shotgun (WGS) entry which is preliminary data.</text>
</comment>
<evidence type="ECO:0000256" key="4">
    <source>
        <dbReference type="SAM" id="MobiDB-lite"/>
    </source>
</evidence>
<reference evidence="7" key="1">
    <citation type="submission" date="2013-04" db="EMBL/GenBank/DDBJ databases">
        <authorList>
            <person name="Qu J."/>
            <person name="Murali S.C."/>
            <person name="Bandaranaike D."/>
            <person name="Bellair M."/>
            <person name="Blankenburg K."/>
            <person name="Chao H."/>
            <person name="Dinh H."/>
            <person name="Doddapaneni H."/>
            <person name="Downs B."/>
            <person name="Dugan-Rocha S."/>
            <person name="Elkadiri S."/>
            <person name="Gnanaolivu R.D."/>
            <person name="Hernandez B."/>
            <person name="Javaid M."/>
            <person name="Jayaseelan J.C."/>
            <person name="Lee S."/>
            <person name="Li M."/>
            <person name="Ming W."/>
            <person name="Munidasa M."/>
            <person name="Muniz J."/>
            <person name="Nguyen L."/>
            <person name="Ongeri F."/>
            <person name="Osuji N."/>
            <person name="Pu L.-L."/>
            <person name="Puazo M."/>
            <person name="Qu C."/>
            <person name="Quiroz J."/>
            <person name="Raj R."/>
            <person name="Weissenberger G."/>
            <person name="Xin Y."/>
            <person name="Zou X."/>
            <person name="Han Y."/>
            <person name="Richards S."/>
            <person name="Worley K."/>
            <person name="Muzny D."/>
            <person name="Gibbs R."/>
        </authorList>
    </citation>
    <scope>NUCLEOTIDE SEQUENCE</scope>
    <source>
        <strain evidence="7">Sampled in the wild</strain>
    </source>
</reference>
<dbReference type="PANTHER" id="PTHR24366">
    <property type="entry name" value="IG(IMMUNOGLOBULIN) AND LRR(LEUCINE RICH REPEAT) DOMAINS"/>
    <property type="match status" value="1"/>
</dbReference>
<dbReference type="InterPro" id="IPR000157">
    <property type="entry name" value="TIR_dom"/>
</dbReference>
<dbReference type="InterPro" id="IPR032675">
    <property type="entry name" value="LRR_dom_sf"/>
</dbReference>
<feature type="region of interest" description="Disordered" evidence="4">
    <location>
        <begin position="1379"/>
        <end position="1401"/>
    </location>
</feature>
<feature type="region of interest" description="Disordered" evidence="4">
    <location>
        <begin position="272"/>
        <end position="304"/>
    </location>
</feature>
<dbReference type="Gene3D" id="3.80.10.10">
    <property type="entry name" value="Ribonuclease Inhibitor"/>
    <property type="match status" value="6"/>
</dbReference>
<name>A0A8K0JWF1_LADFU</name>
<dbReference type="SMART" id="SM00255">
    <property type="entry name" value="TIR"/>
    <property type="match status" value="1"/>
</dbReference>
<evidence type="ECO:0000256" key="5">
    <source>
        <dbReference type="SAM" id="Phobius"/>
    </source>
</evidence>
<dbReference type="SMART" id="SM00369">
    <property type="entry name" value="LRR_TYP"/>
    <property type="match status" value="22"/>
</dbReference>
<accession>A0A8K0JWF1</accession>
<comment type="similarity">
    <text evidence="1">Belongs to the Toll-like receptor family.</text>
</comment>
<evidence type="ECO:0000256" key="3">
    <source>
        <dbReference type="ARBA" id="ARBA00022737"/>
    </source>
</evidence>
<evidence type="ECO:0000259" key="6">
    <source>
        <dbReference type="PROSITE" id="PS50104"/>
    </source>
</evidence>
<evidence type="ECO:0000313" key="7">
    <source>
        <dbReference type="EMBL" id="KAG8223643.1"/>
    </source>
</evidence>
<reference evidence="7" key="2">
    <citation type="submission" date="2017-10" db="EMBL/GenBank/DDBJ databases">
        <title>Ladona fulva Genome sequencing and assembly.</title>
        <authorList>
            <person name="Murali S."/>
            <person name="Richards S."/>
            <person name="Bandaranaike D."/>
            <person name="Bellair M."/>
            <person name="Blankenburg K."/>
            <person name="Chao H."/>
            <person name="Dinh H."/>
            <person name="Doddapaneni H."/>
            <person name="Dugan-Rocha S."/>
            <person name="Elkadiri S."/>
            <person name="Gnanaolivu R."/>
            <person name="Hernandez B."/>
            <person name="Skinner E."/>
            <person name="Javaid M."/>
            <person name="Lee S."/>
            <person name="Li M."/>
            <person name="Ming W."/>
            <person name="Munidasa M."/>
            <person name="Muniz J."/>
            <person name="Nguyen L."/>
            <person name="Hughes D."/>
            <person name="Osuji N."/>
            <person name="Pu L.-L."/>
            <person name="Puazo M."/>
            <person name="Qu C."/>
            <person name="Quiroz J."/>
            <person name="Raj R."/>
            <person name="Weissenberger G."/>
            <person name="Xin Y."/>
            <person name="Zou X."/>
            <person name="Han Y."/>
            <person name="Worley K."/>
            <person name="Muzny D."/>
            <person name="Gibbs R."/>
        </authorList>
    </citation>
    <scope>NUCLEOTIDE SEQUENCE</scope>
    <source>
        <strain evidence="7">Sampled in the wild</strain>
    </source>
</reference>
<feature type="domain" description="TIR" evidence="6">
    <location>
        <begin position="1328"/>
        <end position="1499"/>
    </location>
</feature>
<dbReference type="OrthoDB" id="2015831at2759"/>
<protein>
    <recommendedName>
        <fullName evidence="6">TIR domain-containing protein</fullName>
    </recommendedName>
</protein>
<dbReference type="SUPFAM" id="SSF52200">
    <property type="entry name" value="Toll/Interleukin receptor TIR domain"/>
    <property type="match status" value="2"/>
</dbReference>
<keyword evidence="5" id="KW-0812">Transmembrane</keyword>
<keyword evidence="8" id="KW-1185">Reference proteome</keyword>
<dbReference type="SUPFAM" id="SSF52058">
    <property type="entry name" value="L domain-like"/>
    <property type="match status" value="4"/>
</dbReference>
<dbReference type="InterPro" id="IPR035897">
    <property type="entry name" value="Toll_tir_struct_dom_sf"/>
</dbReference>
<dbReference type="Gene3D" id="3.40.50.10140">
    <property type="entry name" value="Toll/interleukin-1 receptor homology (TIR) domain"/>
    <property type="match status" value="1"/>
</dbReference>
<keyword evidence="5" id="KW-1133">Transmembrane helix</keyword>
<feature type="compositionally biased region" description="Gly residues" evidence="4">
    <location>
        <begin position="1379"/>
        <end position="1388"/>
    </location>
</feature>
<keyword evidence="2" id="KW-0433">Leucine-rich repeat</keyword>
<dbReference type="PANTHER" id="PTHR24366:SF96">
    <property type="entry name" value="LEUCINE RICH REPEAT CONTAINING 53"/>
    <property type="match status" value="1"/>
</dbReference>
<organism evidence="7 8">
    <name type="scientific">Ladona fulva</name>
    <name type="common">Scarce chaser dragonfly</name>
    <name type="synonym">Libellula fulva</name>
    <dbReference type="NCBI Taxonomy" id="123851"/>
    <lineage>
        <taxon>Eukaryota</taxon>
        <taxon>Metazoa</taxon>
        <taxon>Ecdysozoa</taxon>
        <taxon>Arthropoda</taxon>
        <taxon>Hexapoda</taxon>
        <taxon>Insecta</taxon>
        <taxon>Pterygota</taxon>
        <taxon>Palaeoptera</taxon>
        <taxon>Odonata</taxon>
        <taxon>Epiprocta</taxon>
        <taxon>Anisoptera</taxon>
        <taxon>Libelluloidea</taxon>
        <taxon>Libellulidae</taxon>
        <taxon>Ladona</taxon>
    </lineage>
</organism>
<dbReference type="PROSITE" id="PS51450">
    <property type="entry name" value="LRR"/>
    <property type="match status" value="5"/>
</dbReference>
<evidence type="ECO:0000313" key="8">
    <source>
        <dbReference type="Proteomes" id="UP000792457"/>
    </source>
</evidence>
<dbReference type="Pfam" id="PF01582">
    <property type="entry name" value="TIR"/>
    <property type="match status" value="1"/>
</dbReference>
<dbReference type="PROSITE" id="PS50104">
    <property type="entry name" value="TIR"/>
    <property type="match status" value="1"/>
</dbReference>
<gene>
    <name evidence="7" type="ORF">J437_LFUL001749</name>
</gene>
<keyword evidence="5" id="KW-0472">Membrane</keyword>
<dbReference type="Pfam" id="PF13855">
    <property type="entry name" value="LRR_8"/>
    <property type="match status" value="6"/>
</dbReference>
<dbReference type="EMBL" id="KZ308169">
    <property type="protein sequence ID" value="KAG8223643.1"/>
    <property type="molecule type" value="Genomic_DNA"/>
</dbReference>
<dbReference type="SMART" id="SM00364">
    <property type="entry name" value="LRR_BAC"/>
    <property type="match status" value="11"/>
</dbReference>
<sequence>MRPCSVGPPSRGLFSTAALILHGVGRTSIARVGRTVADEALPENVKKLGGGWAKSDRGGGGREGGVALVKSVLLEGNGARCSISPPMAVTGAAAYSSHNPALSHPMDEGEDAMAPNKNRRASAPISALTRLLILGFFSWAPLIMGPQTVRAGSPAPVDCTWDTPTEQVTSNQDEDEARLSCLLRIAADGGEVEGFDANFTSISSDRTSSLHLACEPGAEVVLAAALRERTLAHLGGRLRDLSIEGCRLSEWPAAALSGMRRLRSLSVQAWKSSSGTQDPSSFDPADAEEDWPSDGLRVNPGSFEGAPQLERLDISGNAIRTFPRGLFCPLANLVTLNVSHNRLRDIGELGFRETETSSRPTTINASAANAQGAACSLDVQSLDVSWNRLSALPARGLASLRRLHDLDLSHNMLQSVSPRSLSGLKVLAVLDLSGNRLGPALSPRLFRDASESLRELRLRDNALVSLEPGLLSGLARLTSLDVSRNRIGRLHPASLTGLIRLVALDLSHNYVSVLGMESASPNEAIFRDLYTLQILDLSYNRIETLPPGIFSPCSNLHTLNLSHNKLNRIESRALNGLFVLSLLSLDNNQIERLDVESLTNCTALQDLNLNGNALKEVPAAVRGLRLLRTLDLGDNVIETLDADGRNGTDSFPPLSGLPNLYGLRLIGNHLTTLTKRAFSSLPALQILNLARNKVSVIEKGTFDSNSALQAIRLDANLLTDLSGLFAGLPSLLWLNVSDNRISDRLDLVETMPPTLQWLDVHSNAITEVGCGRKIGELEEETYKPNLQLETLDASFNRLTRVGGTAGSLPDSLRLLFLNDNFITTIEPHIFLDKVNLTRVDLYANRIVTMEMAALRLTPVQEDQALPEFYIGGNPFRCDCSMEWLQIINNRTSSQRLYPKVADLDAVYCRLVLPRRRRPHPPPFVPILQASPSDFLCPYKTHCFALCHCCDFDACDCEMTCPNNCTCYHDHAWSTNVVDCSSAGYTSTLPVRIPMDATEVYLDGNSLGALPSHAFIGRKNLRVLLANSSSLTSIRNHTFSGLGRLMILHIQDNHLKELRGFEFRDLESLKELYLQGNRLRYIDERTFTPLRNLEVLRLDGNRLSDFAVWRLGGNNNPALTHVSLSRNRWPCADCRHLGLLREWIRRNIVRVTDARHITCVYFSSDDEEDDAMGPPLATLDGPSGDEFSGDLFDNNSAIVGVVSTICSPLSSRDNTNLGGSLEKKLLGEHLPFLLAAVIALPCALLVTLLGVCYRRELRAWMHSRCGVRVCYRRDASSSSSSNVGMGCDGNIGVAIAGEDEESEGCGGEDSTLEAHMGKIGRKRGGAGRFLFDAYICHSARDEAFVQNILAAGLEARDPRYRLGLHYRDLPSLAISSIGGVGGGGGGGGMQPPTSPSESSPSPLADAVVEAVERSRRTVLVLSSAFISGEWRRFEVRSALAEALRGGSGEKRRKRQQRLIVVLIGELPRELDPDLRLHLKGAAAVLRWGDSLFWEKLRYALPDVHRQPLPPPPPPATTVTVTIPTKGGHSVEEVSVGGGNIYASPDTVPSTRPLPLYLQPHRNGIQGQQRELPRIPQPMWA</sequence>
<evidence type="ECO:0000256" key="2">
    <source>
        <dbReference type="ARBA" id="ARBA00022614"/>
    </source>
</evidence>
<dbReference type="InterPro" id="IPR001611">
    <property type="entry name" value="Leu-rich_rpt"/>
</dbReference>
<proteinExistence type="inferred from homology"/>